<comment type="caution">
    <text evidence="2">The sequence shown here is derived from an EMBL/GenBank/DDBJ whole genome shotgun (WGS) entry which is preliminary data.</text>
</comment>
<keyword evidence="3" id="KW-1185">Reference proteome</keyword>
<evidence type="ECO:0000313" key="2">
    <source>
        <dbReference type="EMBL" id="TDS50712.1"/>
    </source>
</evidence>
<reference evidence="2 3" key="1">
    <citation type="submission" date="2019-03" db="EMBL/GenBank/DDBJ databases">
        <title>Genomic Encyclopedia of Archaeal and Bacterial Type Strains, Phase II (KMG-II): from individual species to whole genera.</title>
        <authorList>
            <person name="Goeker M."/>
        </authorList>
    </citation>
    <scope>NUCLEOTIDE SEQUENCE [LARGE SCALE GENOMIC DNA]</scope>
    <source>
        <strain evidence="2 3">DSM 28213</strain>
    </source>
</reference>
<dbReference type="Proteomes" id="UP000295215">
    <property type="component" value="Unassembled WGS sequence"/>
</dbReference>
<evidence type="ECO:0000313" key="3">
    <source>
        <dbReference type="Proteomes" id="UP000295215"/>
    </source>
</evidence>
<protein>
    <submittedName>
        <fullName evidence="2">Uncharacterized protein</fullName>
    </submittedName>
</protein>
<gene>
    <name evidence="2" type="ORF">C8P70_1523</name>
</gene>
<evidence type="ECO:0000256" key="1">
    <source>
        <dbReference type="SAM" id="Phobius"/>
    </source>
</evidence>
<keyword evidence="1" id="KW-0472">Membrane</keyword>
<dbReference type="EMBL" id="SOAG01000052">
    <property type="protein sequence ID" value="TDS50712.1"/>
    <property type="molecule type" value="Genomic_DNA"/>
</dbReference>
<feature type="transmembrane region" description="Helical" evidence="1">
    <location>
        <begin position="35"/>
        <end position="54"/>
    </location>
</feature>
<name>A0A4R7ELE5_9FLAO</name>
<feature type="transmembrane region" description="Helical" evidence="1">
    <location>
        <begin position="6"/>
        <end position="23"/>
    </location>
</feature>
<sequence length="59" mass="7175">MNFYIILLLSVIIIIYLLLIKMIMSNNKLKMREKVNSIFFLTVFPYVGIFYYYIKTQKN</sequence>
<dbReference type="AlphaFoldDB" id="A0A4R7ELE5"/>
<keyword evidence="1" id="KW-0812">Transmembrane</keyword>
<accession>A0A4R7ELE5</accession>
<proteinExistence type="predicted"/>
<keyword evidence="1" id="KW-1133">Transmembrane helix</keyword>
<organism evidence="2 3">
    <name type="scientific">Myroides indicus</name>
    <dbReference type="NCBI Taxonomy" id="1323422"/>
    <lineage>
        <taxon>Bacteria</taxon>
        <taxon>Pseudomonadati</taxon>
        <taxon>Bacteroidota</taxon>
        <taxon>Flavobacteriia</taxon>
        <taxon>Flavobacteriales</taxon>
        <taxon>Flavobacteriaceae</taxon>
        <taxon>Myroides</taxon>
    </lineage>
</organism>